<dbReference type="Proteomes" id="UP001200470">
    <property type="component" value="Unassembled WGS sequence"/>
</dbReference>
<gene>
    <name evidence="1" type="ORF">I6E12_04720</name>
</gene>
<comment type="caution">
    <text evidence="1">The sequence shown here is derived from an EMBL/GenBank/DDBJ whole genome shotgun (WGS) entry which is preliminary data.</text>
</comment>
<keyword evidence="2" id="KW-1185">Reference proteome</keyword>
<protein>
    <submittedName>
        <fullName evidence="1">Uncharacterized protein</fullName>
    </submittedName>
</protein>
<dbReference type="EMBL" id="JADYTN010000008">
    <property type="protein sequence ID" value="MCF2563414.1"/>
    <property type="molecule type" value="Genomic_DNA"/>
</dbReference>
<reference evidence="1 2" key="1">
    <citation type="submission" date="2020-12" db="EMBL/GenBank/DDBJ databases">
        <title>Whole genome sequences of gut porcine anaerobes.</title>
        <authorList>
            <person name="Kubasova T."/>
            <person name="Jahodarova E."/>
            <person name="Rychlik I."/>
        </authorList>
    </citation>
    <scope>NUCLEOTIDE SEQUENCE [LARGE SCALE GENOMIC DNA]</scope>
    <source>
        <strain evidence="1 2">An925</strain>
    </source>
</reference>
<proteinExistence type="predicted"/>
<evidence type="ECO:0000313" key="1">
    <source>
        <dbReference type="EMBL" id="MCF2563414.1"/>
    </source>
</evidence>
<accession>A0ABS9CFA6</accession>
<evidence type="ECO:0000313" key="2">
    <source>
        <dbReference type="Proteomes" id="UP001200470"/>
    </source>
</evidence>
<sequence>MKIAGKRLAEIIKKSVGSTLVGPSWKEVRYFHPEGKDMPNGSHYQRGYFICECKTNASSFVLDEEVHDLQYEQERYRGGVIVFPTDINAAEVDDNQLSHKIKRLITVFKYHPQKDSILQGVVKIFNNKEENCIGAFSVGHYFKGKYIGDKGNVYNEKSIAIEINGLSSKSLLTIAAMIARKLRQETVLVKDLNKNKIYTAASIPDDAASDAESEK</sequence>
<dbReference type="RefSeq" id="WP_301637802.1">
    <property type="nucleotide sequence ID" value="NZ_JADYTN010000008.1"/>
</dbReference>
<name>A0ABS9CFA6_9BACT</name>
<organism evidence="1 2">
    <name type="scientific">Xylanibacter brevis</name>
    <dbReference type="NCBI Taxonomy" id="83231"/>
    <lineage>
        <taxon>Bacteria</taxon>
        <taxon>Pseudomonadati</taxon>
        <taxon>Bacteroidota</taxon>
        <taxon>Bacteroidia</taxon>
        <taxon>Bacteroidales</taxon>
        <taxon>Prevotellaceae</taxon>
        <taxon>Xylanibacter</taxon>
    </lineage>
</organism>